<reference evidence="6" key="1">
    <citation type="journal article" date="2019" name="Int. J. Syst. Evol. Microbiol.">
        <title>The Global Catalogue of Microorganisms (GCM) 10K type strain sequencing project: providing services to taxonomists for standard genome sequencing and annotation.</title>
        <authorList>
            <consortium name="The Broad Institute Genomics Platform"/>
            <consortium name="The Broad Institute Genome Sequencing Center for Infectious Disease"/>
            <person name="Wu L."/>
            <person name="Ma J."/>
        </authorList>
    </citation>
    <scope>NUCLEOTIDE SEQUENCE [LARGE SCALE GENOMIC DNA]</scope>
    <source>
        <strain evidence="6">KCTC 32465</strain>
    </source>
</reference>
<dbReference type="EMBL" id="BMZF01000001">
    <property type="protein sequence ID" value="GHA45667.1"/>
    <property type="molecule type" value="Genomic_DNA"/>
</dbReference>
<evidence type="ECO:0000313" key="6">
    <source>
        <dbReference type="Proteomes" id="UP000634455"/>
    </source>
</evidence>
<proteinExistence type="predicted"/>
<evidence type="ECO:0000256" key="2">
    <source>
        <dbReference type="ARBA" id="ARBA00016549"/>
    </source>
</evidence>
<dbReference type="CDD" id="cd16841">
    <property type="entry name" value="RraA_family"/>
    <property type="match status" value="1"/>
</dbReference>
<comment type="cofactor">
    <cofactor evidence="1">
        <name>a divalent metal cation</name>
        <dbReference type="ChEBI" id="CHEBI:60240"/>
    </cofactor>
</comment>
<dbReference type="RefSeq" id="WP_229802026.1">
    <property type="nucleotide sequence ID" value="NZ_BMZF01000001.1"/>
</dbReference>
<accession>A0ABQ3D0S8</accession>
<evidence type="ECO:0000256" key="3">
    <source>
        <dbReference type="ARBA" id="ARBA00029596"/>
    </source>
</evidence>
<sequence length="220" mass="22694">MMSVKQYPVNFETIPAATLKAYSDIPTAVASDCLARGQTMQAGIKPLARSMRICAQARTAECPVGDNSAIRAAIGLCDAGQVIVVNAQGFESTAVFGGLMTLYARERGVAGLVIDGAVRDSDEIIAAGLPMFARAICPRGPRKYPAGYIDGPVSVGGVAINAGDLILGDADGITVVPLAQIDTCLIAAQDVLRKEVAILDTLKSGGSLADIYGAVEVEPV</sequence>
<protein>
    <recommendedName>
        <fullName evidence="2">Putative 4-hydroxy-4-methyl-2-oxoglutarate aldolase</fullName>
    </recommendedName>
    <alternativeName>
        <fullName evidence="3">Regulator of ribonuclease activity homolog</fullName>
    </alternativeName>
    <alternativeName>
        <fullName evidence="4">RraA-like protein</fullName>
    </alternativeName>
</protein>
<dbReference type="PANTHER" id="PTHR33254:SF4">
    <property type="entry name" value="4-HYDROXY-4-METHYL-2-OXOGLUTARATE ALDOLASE 3-RELATED"/>
    <property type="match status" value="1"/>
</dbReference>
<comment type="caution">
    <text evidence="5">The sequence shown here is derived from an EMBL/GenBank/DDBJ whole genome shotgun (WGS) entry which is preliminary data.</text>
</comment>
<gene>
    <name evidence="5" type="ORF">GCM10008927_08340</name>
</gene>
<dbReference type="PANTHER" id="PTHR33254">
    <property type="entry name" value="4-HYDROXY-4-METHYL-2-OXOGLUTARATE ALDOLASE 3-RELATED"/>
    <property type="match status" value="1"/>
</dbReference>
<organism evidence="5 6">
    <name type="scientific">Paramylibacter ulvae</name>
    <dbReference type="NCBI Taxonomy" id="1651968"/>
    <lineage>
        <taxon>Bacteria</taxon>
        <taxon>Pseudomonadati</taxon>
        <taxon>Pseudomonadota</taxon>
        <taxon>Alphaproteobacteria</taxon>
        <taxon>Rhodobacterales</taxon>
        <taxon>Paracoccaceae</taxon>
        <taxon>Paramylibacter</taxon>
    </lineage>
</organism>
<dbReference type="InterPro" id="IPR036704">
    <property type="entry name" value="RraA/RraA-like_sf"/>
</dbReference>
<evidence type="ECO:0000313" key="5">
    <source>
        <dbReference type="EMBL" id="GHA45667.1"/>
    </source>
</evidence>
<dbReference type="Gene3D" id="3.50.30.40">
    <property type="entry name" value="Ribonuclease E inhibitor RraA/RraA-like"/>
    <property type="match status" value="1"/>
</dbReference>
<dbReference type="SUPFAM" id="SSF89562">
    <property type="entry name" value="RraA-like"/>
    <property type="match status" value="1"/>
</dbReference>
<dbReference type="InterPro" id="IPR005493">
    <property type="entry name" value="RraA/RraA-like"/>
</dbReference>
<dbReference type="Proteomes" id="UP000634455">
    <property type="component" value="Unassembled WGS sequence"/>
</dbReference>
<name>A0ABQ3D0S8_9RHOB</name>
<keyword evidence="6" id="KW-1185">Reference proteome</keyword>
<evidence type="ECO:0000256" key="1">
    <source>
        <dbReference type="ARBA" id="ARBA00001968"/>
    </source>
</evidence>
<dbReference type="Pfam" id="PF03737">
    <property type="entry name" value="RraA-like"/>
    <property type="match status" value="1"/>
</dbReference>
<evidence type="ECO:0000256" key="4">
    <source>
        <dbReference type="ARBA" id="ARBA00030169"/>
    </source>
</evidence>